<evidence type="ECO:0000313" key="5">
    <source>
        <dbReference type="EnsemblPlants" id="AET4Gv20496500.4"/>
    </source>
</evidence>
<dbReference type="InterPro" id="IPR010285">
    <property type="entry name" value="DNA_helicase_pif1-like_DEAD"/>
</dbReference>
<dbReference type="Pfam" id="PF05970">
    <property type="entry name" value="PIF1"/>
    <property type="match status" value="1"/>
</dbReference>
<organism evidence="5 6">
    <name type="scientific">Aegilops tauschii subsp. strangulata</name>
    <name type="common">Goatgrass</name>
    <dbReference type="NCBI Taxonomy" id="200361"/>
    <lineage>
        <taxon>Eukaryota</taxon>
        <taxon>Viridiplantae</taxon>
        <taxon>Streptophyta</taxon>
        <taxon>Embryophyta</taxon>
        <taxon>Tracheophyta</taxon>
        <taxon>Spermatophyta</taxon>
        <taxon>Magnoliopsida</taxon>
        <taxon>Liliopsida</taxon>
        <taxon>Poales</taxon>
        <taxon>Poaceae</taxon>
        <taxon>BOP clade</taxon>
        <taxon>Pooideae</taxon>
        <taxon>Triticodae</taxon>
        <taxon>Triticeae</taxon>
        <taxon>Triticinae</taxon>
        <taxon>Aegilops</taxon>
    </lineage>
</organism>
<dbReference type="Pfam" id="PF21530">
    <property type="entry name" value="Pif1_2B_dom"/>
    <property type="match status" value="1"/>
</dbReference>
<comment type="catalytic activity">
    <reaction evidence="1">
        <text>ATP + H2O = ADP + phosphate + H(+)</text>
        <dbReference type="Rhea" id="RHEA:13065"/>
        <dbReference type="ChEBI" id="CHEBI:15377"/>
        <dbReference type="ChEBI" id="CHEBI:15378"/>
        <dbReference type="ChEBI" id="CHEBI:30616"/>
        <dbReference type="ChEBI" id="CHEBI:43474"/>
        <dbReference type="ChEBI" id="CHEBI:456216"/>
        <dbReference type="EC" id="5.6.2.3"/>
    </reaction>
</comment>
<dbReference type="InterPro" id="IPR025476">
    <property type="entry name" value="Helitron_helicase-like"/>
</dbReference>
<dbReference type="EnsemblPlants" id="AET4Gv20496500.4">
    <property type="protein sequence ID" value="AET4Gv20496500.4"/>
    <property type="gene ID" value="AET4Gv20496500"/>
</dbReference>
<reference evidence="6" key="2">
    <citation type="journal article" date="2017" name="Nat. Plants">
        <title>The Aegilops tauschii genome reveals multiple impacts of transposons.</title>
        <authorList>
            <person name="Zhao G."/>
            <person name="Zou C."/>
            <person name="Li K."/>
            <person name="Wang K."/>
            <person name="Li T."/>
            <person name="Gao L."/>
            <person name="Zhang X."/>
            <person name="Wang H."/>
            <person name="Yang Z."/>
            <person name="Liu X."/>
            <person name="Jiang W."/>
            <person name="Mao L."/>
            <person name="Kong X."/>
            <person name="Jiao Y."/>
            <person name="Jia J."/>
        </authorList>
    </citation>
    <scope>NUCLEOTIDE SEQUENCE [LARGE SCALE GENOMIC DNA]</scope>
    <source>
        <strain evidence="6">cv. AL8/78</strain>
    </source>
</reference>
<feature type="domain" description="Helitron helicase-like" evidence="3">
    <location>
        <begin position="1"/>
        <end position="87"/>
    </location>
</feature>
<dbReference type="AlphaFoldDB" id="A0A453IA11"/>
<evidence type="ECO:0000259" key="3">
    <source>
        <dbReference type="Pfam" id="PF14214"/>
    </source>
</evidence>
<dbReference type="GO" id="GO:0016887">
    <property type="term" value="F:ATP hydrolysis activity"/>
    <property type="evidence" value="ECO:0007669"/>
    <property type="project" value="RHEA"/>
</dbReference>
<keyword evidence="1" id="KW-0547">Nucleotide-binding</keyword>
<dbReference type="SUPFAM" id="SSF52540">
    <property type="entry name" value="P-loop containing nucleoside triphosphate hydrolases"/>
    <property type="match status" value="2"/>
</dbReference>
<dbReference type="GO" id="GO:0005524">
    <property type="term" value="F:ATP binding"/>
    <property type="evidence" value="ECO:0007669"/>
    <property type="project" value="UniProtKB-KW"/>
</dbReference>
<dbReference type="Gramene" id="AET4Gv20496500.4">
    <property type="protein sequence ID" value="AET4Gv20496500.4"/>
    <property type="gene ID" value="AET4Gv20496500"/>
</dbReference>
<evidence type="ECO:0000256" key="1">
    <source>
        <dbReference type="RuleBase" id="RU363044"/>
    </source>
</evidence>
<dbReference type="Proteomes" id="UP000015105">
    <property type="component" value="Chromosome 4D"/>
</dbReference>
<keyword evidence="1" id="KW-0347">Helicase</keyword>
<reference evidence="5" key="4">
    <citation type="submission" date="2019-03" db="UniProtKB">
        <authorList>
            <consortium name="EnsemblPlants"/>
        </authorList>
    </citation>
    <scope>IDENTIFICATION</scope>
</reference>
<dbReference type="GO" id="GO:0006281">
    <property type="term" value="P:DNA repair"/>
    <property type="evidence" value="ECO:0007669"/>
    <property type="project" value="UniProtKB-KW"/>
</dbReference>
<feature type="domain" description="DNA helicase Pif1-like DEAD-box helicase" evidence="2">
    <location>
        <begin position="430"/>
        <end position="637"/>
    </location>
</feature>
<keyword evidence="1" id="KW-0233">DNA recombination</keyword>
<dbReference type="STRING" id="200361.A0A453IA11"/>
<dbReference type="EC" id="5.6.2.3" evidence="1"/>
<evidence type="ECO:0000313" key="6">
    <source>
        <dbReference type="Proteomes" id="UP000015105"/>
    </source>
</evidence>
<dbReference type="GO" id="GO:0006310">
    <property type="term" value="P:DNA recombination"/>
    <property type="evidence" value="ECO:0007669"/>
    <property type="project" value="UniProtKB-KW"/>
</dbReference>
<comment type="similarity">
    <text evidence="1">Belongs to the helicase family.</text>
</comment>
<keyword evidence="6" id="KW-1185">Reference proteome</keyword>
<dbReference type="PANTHER" id="PTHR10492:SF92">
    <property type="entry name" value="ATP-DEPENDENT DNA HELICASE"/>
    <property type="match status" value="1"/>
</dbReference>
<keyword evidence="1" id="KW-0234">DNA repair</keyword>
<reference evidence="5" key="3">
    <citation type="journal article" date="2017" name="Nature">
        <title>Genome sequence of the progenitor of the wheat D genome Aegilops tauschii.</title>
        <authorList>
            <person name="Luo M.C."/>
            <person name="Gu Y.Q."/>
            <person name="Puiu D."/>
            <person name="Wang H."/>
            <person name="Twardziok S.O."/>
            <person name="Deal K.R."/>
            <person name="Huo N."/>
            <person name="Zhu T."/>
            <person name="Wang L."/>
            <person name="Wang Y."/>
            <person name="McGuire P.E."/>
            <person name="Liu S."/>
            <person name="Long H."/>
            <person name="Ramasamy R.K."/>
            <person name="Rodriguez J.C."/>
            <person name="Van S.L."/>
            <person name="Yuan L."/>
            <person name="Wang Z."/>
            <person name="Xia Z."/>
            <person name="Xiao L."/>
            <person name="Anderson O.D."/>
            <person name="Ouyang S."/>
            <person name="Liang Y."/>
            <person name="Zimin A.V."/>
            <person name="Pertea G."/>
            <person name="Qi P."/>
            <person name="Bennetzen J.L."/>
            <person name="Dai X."/>
            <person name="Dawson M.W."/>
            <person name="Muller H.G."/>
            <person name="Kugler K."/>
            <person name="Rivarola-Duarte L."/>
            <person name="Spannagl M."/>
            <person name="Mayer K.F.X."/>
            <person name="Lu F.H."/>
            <person name="Bevan M.W."/>
            <person name="Leroy P."/>
            <person name="Li P."/>
            <person name="You F.M."/>
            <person name="Sun Q."/>
            <person name="Liu Z."/>
            <person name="Lyons E."/>
            <person name="Wicker T."/>
            <person name="Salzberg S.L."/>
            <person name="Devos K.M."/>
            <person name="Dvorak J."/>
        </authorList>
    </citation>
    <scope>NUCLEOTIDE SEQUENCE [LARGE SCALE GENOMIC DNA]</scope>
    <source>
        <strain evidence="5">cv. AL8/78</strain>
    </source>
</reference>
<keyword evidence="1" id="KW-0378">Hydrolase</keyword>
<dbReference type="InterPro" id="IPR049163">
    <property type="entry name" value="Pif1-like_2B_dom"/>
</dbReference>
<protein>
    <recommendedName>
        <fullName evidence="1">ATP-dependent DNA helicase</fullName>
        <ecNumber evidence="1">5.6.2.3</ecNumber>
    </recommendedName>
</protein>
<evidence type="ECO:0000259" key="2">
    <source>
        <dbReference type="Pfam" id="PF05970"/>
    </source>
</evidence>
<reference evidence="6" key="1">
    <citation type="journal article" date="2014" name="Science">
        <title>Ancient hybridizations among the ancestral genomes of bread wheat.</title>
        <authorList>
            <consortium name="International Wheat Genome Sequencing Consortium,"/>
            <person name="Marcussen T."/>
            <person name="Sandve S.R."/>
            <person name="Heier L."/>
            <person name="Spannagl M."/>
            <person name="Pfeifer M."/>
            <person name="Jakobsen K.S."/>
            <person name="Wulff B.B."/>
            <person name="Steuernagel B."/>
            <person name="Mayer K.F."/>
            <person name="Olsen O.A."/>
        </authorList>
    </citation>
    <scope>NUCLEOTIDE SEQUENCE [LARGE SCALE GENOMIC DNA]</scope>
    <source>
        <strain evidence="6">cv. AL8/78</strain>
    </source>
</reference>
<dbReference type="Gene3D" id="3.40.50.300">
    <property type="entry name" value="P-loop containing nucleotide triphosphate hydrolases"/>
    <property type="match status" value="1"/>
</dbReference>
<evidence type="ECO:0000259" key="4">
    <source>
        <dbReference type="Pfam" id="PF21530"/>
    </source>
</evidence>
<dbReference type="InterPro" id="IPR027417">
    <property type="entry name" value="P-loop_NTPase"/>
</dbReference>
<comment type="cofactor">
    <cofactor evidence="1">
        <name>Mg(2+)</name>
        <dbReference type="ChEBI" id="CHEBI:18420"/>
    </cofactor>
</comment>
<proteinExistence type="inferred from homology"/>
<dbReference type="PANTHER" id="PTHR10492">
    <property type="match status" value="1"/>
</dbReference>
<name>A0A453IA11_AEGTS</name>
<keyword evidence="1" id="KW-0227">DNA damage</keyword>
<feature type="domain" description="DNA helicase Pif1-like 2B" evidence="4">
    <location>
        <begin position="729"/>
        <end position="775"/>
    </location>
</feature>
<dbReference type="GO" id="GO:0000723">
    <property type="term" value="P:telomere maintenance"/>
    <property type="evidence" value="ECO:0007669"/>
    <property type="project" value="InterPro"/>
</dbReference>
<dbReference type="Pfam" id="PF14214">
    <property type="entry name" value="Helitron_like_N"/>
    <property type="match status" value="1"/>
</dbReference>
<reference evidence="5" key="5">
    <citation type="journal article" date="2021" name="G3 (Bethesda)">
        <title>Aegilops tauschii genome assembly Aet v5.0 features greater sequence contiguity and improved annotation.</title>
        <authorList>
            <person name="Wang L."/>
            <person name="Zhu T."/>
            <person name="Rodriguez J.C."/>
            <person name="Deal K.R."/>
            <person name="Dubcovsky J."/>
            <person name="McGuire P.E."/>
            <person name="Lux T."/>
            <person name="Spannagl M."/>
            <person name="Mayer K.F.X."/>
            <person name="Baldrich P."/>
            <person name="Meyers B.C."/>
            <person name="Huo N."/>
            <person name="Gu Y.Q."/>
            <person name="Zhou H."/>
            <person name="Devos K.M."/>
            <person name="Bennetzen J.L."/>
            <person name="Unver T."/>
            <person name="Budak H."/>
            <person name="Gulick P.J."/>
            <person name="Galiba G."/>
            <person name="Kalapos B."/>
            <person name="Nelson D.R."/>
            <person name="Li P."/>
            <person name="You F.M."/>
            <person name="Luo M.C."/>
            <person name="Dvorak J."/>
        </authorList>
    </citation>
    <scope>NUCLEOTIDE SEQUENCE [LARGE SCALE GENOMIC DNA]</scope>
    <source>
        <strain evidence="5">cv. AL8/78</strain>
    </source>
</reference>
<keyword evidence="1" id="KW-0067">ATP-binding</keyword>
<accession>A0A453IA11</accession>
<dbReference type="GO" id="GO:0043139">
    <property type="term" value="F:5'-3' DNA helicase activity"/>
    <property type="evidence" value="ECO:0007669"/>
    <property type="project" value="UniProtKB-EC"/>
</dbReference>
<sequence length="787" mass="89843">MALVQKYGKPDIFLTMTCNPNWDEIISELEPRQTPQDHPDLIVRVFRAKLEDLKIQLFKRHILGKVAAYVYVVELQKTGLPQAHFILIMEGRYKLTCPEQYDCLISAELPNKSKYPELYKMVVKHMMHGPCGVLNPKNVCKQKGSCKNYYPRPFNVSTLQGKDSYPIYRRRDDGRHAKVRGQELDNRWVVPYNPYLLRSYNCHINVDVCSSINAVKYLFKYIYKGHDRASVSIDEMDSDRNIDEIKQYRDSRQIGRIVSAHPAEGERYYLRVLLNHVTGATSFQDLRTVNGIVYSTFHEAAERRGLIESDNTINECLDEAKVFHMPSSLRRLFSTILVFCEPSNVHGLWDRHMEAMTEDYRLTQMCPHAVEQMALLDIKNMLESMGKDISSFPLPEIDKSYDALDNEAREIIKESTIEVDPEHLGFSSFLNPEQRYAYDEILATINSGQGGVFFVDGPGGTGKTYLYKALLAKVRAEGKIAVATATSGVAASILPGGRTAHSRFKIPLNTEDGGVCSFTKQSGTAKLLMRASLIIWDEASMTKRQAVEALDNSMRDIMARPDLPFGGKTIVFGGDFRQVLPIVRKGTRSQIIDATLRKSYLWENMRQLRLVRNMRAQSDPWFVDYLLRVGNGTEDTMDADYIRLPDEICVPYTSDATDIDKLIESVFQMTLEENLLDPNYMTPRAILSTRNEYVDKINMKMIERFPGEEMIYYSFDHAEDDPHNYYPAEFLNSLTHNGLPPHILKLRINFPIIFLCNIDPASGLCNGTRLIVRGFMRNAIDAEIVLG</sequence>